<gene>
    <name evidence="12" type="ORF">EJA00_10905</name>
</gene>
<proteinExistence type="predicted"/>
<evidence type="ECO:0000313" key="13">
    <source>
        <dbReference type="Proteomes" id="UP000273973"/>
    </source>
</evidence>
<feature type="domain" description="Gram-positive cocci surface proteins LPxTG" evidence="11">
    <location>
        <begin position="981"/>
        <end position="1013"/>
    </location>
</feature>
<keyword evidence="3" id="KW-0493">Microtubule</keyword>
<evidence type="ECO:0000256" key="2">
    <source>
        <dbReference type="ARBA" id="ARBA00022525"/>
    </source>
</evidence>
<evidence type="ECO:0000256" key="1">
    <source>
        <dbReference type="ARBA" id="ARBA00022512"/>
    </source>
</evidence>
<dbReference type="Pfam" id="PF00746">
    <property type="entry name" value="Gram_pos_anchor"/>
    <property type="match status" value="1"/>
</dbReference>
<keyword evidence="1" id="KW-0134">Cell wall</keyword>
<dbReference type="NCBIfam" id="TIGR01167">
    <property type="entry name" value="LPXTG_anchor"/>
    <property type="match status" value="1"/>
</dbReference>
<dbReference type="PANTHER" id="PTHR37739">
    <property type="entry name" value="KINESIN-LIKE PROTEIN KIN-12D"/>
    <property type="match status" value="1"/>
</dbReference>
<evidence type="ECO:0000256" key="6">
    <source>
        <dbReference type="ARBA" id="ARBA00022840"/>
    </source>
</evidence>
<keyword evidence="8" id="KW-0572">Peptidoglycan-anchor</keyword>
<evidence type="ECO:0000256" key="8">
    <source>
        <dbReference type="ARBA" id="ARBA00023088"/>
    </source>
</evidence>
<name>A0A426T1P4_STRSU</name>
<evidence type="ECO:0000256" key="7">
    <source>
        <dbReference type="ARBA" id="ARBA00023054"/>
    </source>
</evidence>
<dbReference type="InterPro" id="IPR044986">
    <property type="entry name" value="KIF15/KIN-12"/>
</dbReference>
<evidence type="ECO:0000256" key="5">
    <source>
        <dbReference type="ARBA" id="ARBA00022741"/>
    </source>
</evidence>
<sequence>MEIIVRKFMVYFKNIEHKSLDILHISRFDFTVKPILTVTKEKKTMNKKTFKTLATGAAITLATVGASTVSADTQYGIVLNRVTGEWQTVNHATGEIVKSEPNGTYSTYDEANAGLSSWLETQASTVETPVAETTAVETPKTSADVKPALDAQQAVVDATAQDATNAQADADATNQAVVTAQAEVDTATKAVKDAETNAANATPENIAANQADQTANLADQAANATETDEVNAEIADQTGKVADAQTAVDTAKAEKDQADATVTAKEADVKVAQDAISGTGLAEAQATLDQATKDVATATTALDTATKAVDTAKKADAERDAKIKDAQTDVAVKTDAVDTAKAKLTAAQDAAKRTSDTVTKATDAVKSATDAMTDVNADQINIHLSRELKEIYQAYLARDSSVFSKYGLDSMSTHDALRAAVFGSLNVTTAKNRLAVLTADPNIAAMNKREIVYLTDTLKHSEKFGASSLTVDIPNDTTPIDVNNLTDDQKIEINKFAAKVITEIRKAIGVEDPEVQATSYTIKAANEQADKYLARGETIYKWLTGSVENQSNGHIGHPYGLDNLSTTSAGYAPETMTELKQHVFDTLIGFAFEDAPSHWGHAKPLLSYGTKHGVAFATIKNHLHVIHFMQDTGASLLYEGNNSEPKIIYDRYEKFPDEIKNATIYVDADVATLQAALTQAQSSLTAAQTASDAAKAELTKASADYAKALELKTQAEKTLADATATPLQTQVAENNLRLATIALRNAETRKADAQKAVDNFSADLASKQDALNTAKADLAQAQAIASSKAEALETAKAELAKQQATLDSLNNERAALLAEKDRLVEEAKALATELKGYLEAPAILAEAQATLTEKQAALTEAQAKAETAQNKLETVTAKLAAEESKLAELQAEYNKLKDLEDKAKDNVIATLSDGTIVAVPKDAPTAVEKPAVDVDAIKQTLDKGQDVKVVDGKVVVANPQAGVTVTPQGITYSRAERAKTLPNTGEQTSLLALAGVAVLSSLGLAVTKRKRRG</sequence>
<feature type="coiled-coil region" evidence="10">
    <location>
        <begin position="241"/>
        <end position="301"/>
    </location>
</feature>
<accession>A0A426T1P4</accession>
<dbReference type="InterPro" id="IPR027607">
    <property type="entry name" value="Surf_Exclu_SEC10/PgrA"/>
</dbReference>
<dbReference type="Proteomes" id="UP000273973">
    <property type="component" value="Unassembled WGS sequence"/>
</dbReference>
<keyword evidence="7 10" id="KW-0175">Coiled coil</keyword>
<reference evidence="12 13" key="1">
    <citation type="submission" date="2018-11" db="EMBL/GenBank/DDBJ databases">
        <authorList>
            <person name="Stevens M.J."/>
            <person name="Cernela N."/>
            <person name="Spoerry Serrano N."/>
            <person name="Schmitt S."/>
            <person name="Schrenzel J."/>
            <person name="Stephan R."/>
        </authorList>
    </citation>
    <scope>NUCLEOTIDE SEQUENCE [LARGE SCALE GENOMIC DNA]</scope>
    <source>
        <strain evidence="12 13">SS1014</strain>
    </source>
</reference>
<keyword evidence="2" id="KW-0964">Secreted</keyword>
<evidence type="ECO:0000256" key="4">
    <source>
        <dbReference type="ARBA" id="ARBA00022729"/>
    </source>
</evidence>
<reference evidence="12 13" key="2">
    <citation type="submission" date="2018-12" db="EMBL/GenBank/DDBJ databases">
        <title>Whole-genome sequences of fifteen clinical Streptococcus suis strains isolated from pigs between 2006 and 2018.</title>
        <authorList>
            <person name="Stevens M.J.A."/>
            <person name="Cernela N."/>
            <person name="Spoerry Serrano N."/>
            <person name="Schmitt S."/>
            <person name="Schrenzel J."/>
            <person name="Stephan R."/>
        </authorList>
    </citation>
    <scope>NUCLEOTIDE SEQUENCE [LARGE SCALE GENOMIC DNA]</scope>
    <source>
        <strain evidence="12 13">SS1014</strain>
    </source>
</reference>
<dbReference type="EMBL" id="RSDG01000116">
    <property type="protein sequence ID" value="RRR42517.1"/>
    <property type="molecule type" value="Genomic_DNA"/>
</dbReference>
<dbReference type="AlphaFoldDB" id="A0A426T1P4"/>
<keyword evidence="6" id="KW-0067">ATP-binding</keyword>
<dbReference type="PANTHER" id="PTHR37739:SF16">
    <property type="entry name" value="KINESIN-LIKE PROTEIN"/>
    <property type="match status" value="1"/>
</dbReference>
<keyword evidence="4" id="KW-0732">Signal</keyword>
<evidence type="ECO:0000313" key="12">
    <source>
        <dbReference type="EMBL" id="RRR42517.1"/>
    </source>
</evidence>
<dbReference type="GO" id="GO:0005524">
    <property type="term" value="F:ATP binding"/>
    <property type="evidence" value="ECO:0007669"/>
    <property type="project" value="UniProtKB-KW"/>
</dbReference>
<evidence type="ECO:0000256" key="10">
    <source>
        <dbReference type="SAM" id="Coils"/>
    </source>
</evidence>
<dbReference type="PROSITE" id="PS50847">
    <property type="entry name" value="GRAM_POS_ANCHORING"/>
    <property type="match status" value="1"/>
</dbReference>
<dbReference type="NCBIfam" id="TIGR04320">
    <property type="entry name" value="Surf_Exclu_PgrA"/>
    <property type="match status" value="1"/>
</dbReference>
<organism evidence="12 13">
    <name type="scientific">Streptococcus suis</name>
    <dbReference type="NCBI Taxonomy" id="1307"/>
    <lineage>
        <taxon>Bacteria</taxon>
        <taxon>Bacillati</taxon>
        <taxon>Bacillota</taxon>
        <taxon>Bacilli</taxon>
        <taxon>Lactobacillales</taxon>
        <taxon>Streptococcaceae</taxon>
        <taxon>Streptococcus</taxon>
    </lineage>
</organism>
<comment type="caution">
    <text evidence="12">The sequence shown here is derived from an EMBL/GenBank/DDBJ whole genome shotgun (WGS) entry which is preliminary data.</text>
</comment>
<evidence type="ECO:0000256" key="3">
    <source>
        <dbReference type="ARBA" id="ARBA00022701"/>
    </source>
</evidence>
<keyword evidence="5" id="KW-0547">Nucleotide-binding</keyword>
<feature type="coiled-coil region" evidence="10">
    <location>
        <begin position="736"/>
        <end position="906"/>
    </location>
</feature>
<dbReference type="GO" id="GO:0005874">
    <property type="term" value="C:microtubule"/>
    <property type="evidence" value="ECO:0007669"/>
    <property type="project" value="UniProtKB-KW"/>
</dbReference>
<evidence type="ECO:0000256" key="9">
    <source>
        <dbReference type="ARBA" id="ARBA00023175"/>
    </source>
</evidence>
<evidence type="ECO:0000259" key="11">
    <source>
        <dbReference type="PROSITE" id="PS50847"/>
    </source>
</evidence>
<protein>
    <submittedName>
        <fullName evidence="12">SEC10/PgrA surface exclusion domain-containing protein</fullName>
    </submittedName>
</protein>
<dbReference type="InterPro" id="IPR019931">
    <property type="entry name" value="LPXTG_anchor"/>
</dbReference>
<keyword evidence="9" id="KW-0505">Motor protein</keyword>